<dbReference type="GO" id="GO:0070390">
    <property type="term" value="C:transcription export complex 2"/>
    <property type="evidence" value="ECO:0007669"/>
    <property type="project" value="TreeGrafter"/>
</dbReference>
<protein>
    <submittedName>
        <fullName evidence="3">5393_t:CDS:1</fullName>
    </submittedName>
</protein>
<feature type="domain" description="PCI" evidence="2">
    <location>
        <begin position="292"/>
        <end position="475"/>
    </location>
</feature>
<sequence length="480" mass="55505">MSKCYIHGYITGIRTLSGTSGTRAHRSYIPLLVINLVRILGEEDIQETAGAFPSSMYSISVIGNRQPQNTIRHQSIQINSNIRMNISDFFQSLKQHVDRENGTKVAELLTIRAPFMQTLASHCEKFSVRKLETDAKRILEQPWNELILLYIKVITSISKRKYAEAFEEHLLLVQAFHKTNSSRWSLPILYVIDFDLRLLAIKSDLIFMMAEKPPKNLEIAARTINRTFSICITDRSPLATSRKWGTYYFAGLLFKTYFKLKQQNLCKNVMRSIKAASADLPGFEKFPKAHKVTFLYYHGLQLFLDAEYSSAEEKLVVAFRMCPKNSKKNKELILRYLIPIWLIRGVLPSREILSRYPRLNKLYKPFVDAIRDGNVKNFDDALAKNEMKLVSQNTFLTVELAREIAMRVLFKKVYLINNRESKIPLSKFHAALNYVGREVEMSEVMWFIASMIQKGLIRGHLQYSTQFLVLSTKNAFPWFG</sequence>
<organism evidence="3 4">
    <name type="scientific">Acaulospora morrowiae</name>
    <dbReference type="NCBI Taxonomy" id="94023"/>
    <lineage>
        <taxon>Eukaryota</taxon>
        <taxon>Fungi</taxon>
        <taxon>Fungi incertae sedis</taxon>
        <taxon>Mucoromycota</taxon>
        <taxon>Glomeromycotina</taxon>
        <taxon>Glomeromycetes</taxon>
        <taxon>Diversisporales</taxon>
        <taxon>Acaulosporaceae</taxon>
        <taxon>Acaulospora</taxon>
    </lineage>
</organism>
<dbReference type="AlphaFoldDB" id="A0A9N8YTQ9"/>
<name>A0A9N8YTQ9_9GLOM</name>
<dbReference type="PANTHER" id="PTHR12732:SF0">
    <property type="entry name" value="PCI DOMAIN-CONTAINING PROTEIN 2"/>
    <property type="match status" value="1"/>
</dbReference>
<comment type="similarity">
    <text evidence="1">Belongs to the CSN12 family.</text>
</comment>
<dbReference type="GO" id="GO:0000973">
    <property type="term" value="P:post-transcriptional tethering of RNA polymerase II gene DNA at nuclear periphery"/>
    <property type="evidence" value="ECO:0007669"/>
    <property type="project" value="TreeGrafter"/>
</dbReference>
<dbReference type="SMART" id="SM00753">
    <property type="entry name" value="PAM"/>
    <property type="match status" value="1"/>
</dbReference>
<dbReference type="GO" id="GO:0016973">
    <property type="term" value="P:poly(A)+ mRNA export from nucleus"/>
    <property type="evidence" value="ECO:0007669"/>
    <property type="project" value="TreeGrafter"/>
</dbReference>
<dbReference type="InterPro" id="IPR045114">
    <property type="entry name" value="Csn12-like"/>
</dbReference>
<dbReference type="InterPro" id="IPR000717">
    <property type="entry name" value="PCI_dom"/>
</dbReference>
<dbReference type="EMBL" id="CAJVPV010000222">
    <property type="protein sequence ID" value="CAG8447358.1"/>
    <property type="molecule type" value="Genomic_DNA"/>
</dbReference>
<dbReference type="GO" id="GO:0003723">
    <property type="term" value="F:RNA binding"/>
    <property type="evidence" value="ECO:0007669"/>
    <property type="project" value="InterPro"/>
</dbReference>
<dbReference type="OrthoDB" id="10252687at2759"/>
<dbReference type="GO" id="GO:0006368">
    <property type="term" value="P:transcription elongation by RNA polymerase II"/>
    <property type="evidence" value="ECO:0007669"/>
    <property type="project" value="TreeGrafter"/>
</dbReference>
<dbReference type="PROSITE" id="PS50250">
    <property type="entry name" value="PCI"/>
    <property type="match status" value="1"/>
</dbReference>
<evidence type="ECO:0000256" key="1">
    <source>
        <dbReference type="ARBA" id="ARBA00025771"/>
    </source>
</evidence>
<gene>
    <name evidence="3" type="ORF">AMORRO_LOCUS702</name>
</gene>
<evidence type="ECO:0000259" key="2">
    <source>
        <dbReference type="PROSITE" id="PS50250"/>
    </source>
</evidence>
<dbReference type="PANTHER" id="PTHR12732">
    <property type="entry name" value="UNCHARACTERIZED PROTEASOME COMPONENT REGION PCI-CONTAINING"/>
    <property type="match status" value="1"/>
</dbReference>
<reference evidence="3" key="1">
    <citation type="submission" date="2021-06" db="EMBL/GenBank/DDBJ databases">
        <authorList>
            <person name="Kallberg Y."/>
            <person name="Tangrot J."/>
            <person name="Rosling A."/>
        </authorList>
    </citation>
    <scope>NUCLEOTIDE SEQUENCE</scope>
    <source>
        <strain evidence="3">CL551</strain>
    </source>
</reference>
<proteinExistence type="inferred from homology"/>
<dbReference type="Proteomes" id="UP000789342">
    <property type="component" value="Unassembled WGS sequence"/>
</dbReference>
<comment type="caution">
    <text evidence="3">The sequence shown here is derived from an EMBL/GenBank/DDBJ whole genome shotgun (WGS) entry which is preliminary data.</text>
</comment>
<accession>A0A9N8YTQ9</accession>
<evidence type="ECO:0000313" key="4">
    <source>
        <dbReference type="Proteomes" id="UP000789342"/>
    </source>
</evidence>
<keyword evidence="4" id="KW-1185">Reference proteome</keyword>
<dbReference type="Gene3D" id="1.10.10.10">
    <property type="entry name" value="Winged helix-like DNA-binding domain superfamily/Winged helix DNA-binding domain"/>
    <property type="match status" value="1"/>
</dbReference>
<dbReference type="InterPro" id="IPR036388">
    <property type="entry name" value="WH-like_DNA-bd_sf"/>
</dbReference>
<dbReference type="GO" id="GO:0003690">
    <property type="term" value="F:double-stranded DNA binding"/>
    <property type="evidence" value="ECO:0007669"/>
    <property type="project" value="InterPro"/>
</dbReference>
<evidence type="ECO:0000313" key="3">
    <source>
        <dbReference type="EMBL" id="CAG8447358.1"/>
    </source>
</evidence>